<evidence type="ECO:0000313" key="4">
    <source>
        <dbReference type="Proteomes" id="UP000291116"/>
    </source>
</evidence>
<dbReference type="OrthoDB" id="41390at2759"/>
<gene>
    <name evidence="3" type="ORF">PSNMU_V1.4_AUG-EV-PASAV3_0070770</name>
</gene>
<feature type="region of interest" description="Disordered" evidence="1">
    <location>
        <begin position="1745"/>
        <end position="1766"/>
    </location>
</feature>
<feature type="transmembrane region" description="Helical" evidence="2">
    <location>
        <begin position="1284"/>
        <end position="1305"/>
    </location>
</feature>
<feature type="transmembrane region" description="Helical" evidence="2">
    <location>
        <begin position="785"/>
        <end position="809"/>
    </location>
</feature>
<evidence type="ECO:0000313" key="3">
    <source>
        <dbReference type="EMBL" id="VEU40200.1"/>
    </source>
</evidence>
<evidence type="ECO:0000256" key="1">
    <source>
        <dbReference type="SAM" id="MobiDB-lite"/>
    </source>
</evidence>
<feature type="transmembrane region" description="Helical" evidence="2">
    <location>
        <begin position="45"/>
        <end position="70"/>
    </location>
</feature>
<dbReference type="EMBL" id="CAACVS010000264">
    <property type="protein sequence ID" value="VEU40200.1"/>
    <property type="molecule type" value="Genomic_DNA"/>
</dbReference>
<proteinExistence type="predicted"/>
<dbReference type="Proteomes" id="UP000291116">
    <property type="component" value="Unassembled WGS sequence"/>
</dbReference>
<feature type="region of interest" description="Disordered" evidence="1">
    <location>
        <begin position="1637"/>
        <end position="1672"/>
    </location>
</feature>
<keyword evidence="2" id="KW-1133">Transmembrane helix</keyword>
<keyword evidence="4" id="KW-1185">Reference proteome</keyword>
<accession>A0A448ZDX4</accession>
<sequence length="1931" mass="216304">MPSKTFQVRNGGCCNHHSKQKPSWLARILQWCCLRSNYSLRRQVIAGYGMTAFFTIFLVILMATTAALWAGSGVKRESTELFQTQLDAILQESGILTGDILDKKMNSLRGSASLLAEIVRDRIVGYPYDGWENDTHIPFPDRDTGFNIYPLHAELLPRDWMVQTNLEWGDFDGLREHIQERADYGELFFENFAKDWNTESAMFTYQGNCDPNQNDPDQIGYYPFCSDEFNDASLGGKINPTSTLAPLEQKAADLGVFLKAIFEAEAAALTVAVIFSNSGAGASVIYPAQPFSFRSAYESAGCEWMRATNPLTGRPYGSKAEINRCTPEGTRASAREYNGLERAWCSDQALHPGETRIYGPYSDATRDSWRLTIGKAVFDRLTREFIGCIALDLSLIQAEELLEEVNEGVPSDMVLTKPDGTVVVGILGSANETESTLTPKLWETSFIDEETYRELTDDLAFWEEEIWDIETAISTYDFSVKSNGKYYTVFPSPIPPDEYDPNYKPDFLIFGSINADVQDETIDEIAELIDRDVTEFIIVSVALGAVGLGCMLSVVAIVAHFLTQPLKWIESKSWEIVNHSDTRVSDSFRLSLEDDEDKSYDFFSFIPKTEVQELVSEFRNMISGFSGEDASRVSVPRHTETKNIVTWKDEFLQFYTLSPTLKHKLKEESIRHRSVTRRMSSSAKSSISQLDTADFSKFDDSDIHEEKHNLSFRSIEWEQKPTVVRENSMISITSTQKMSWLDTDRSEITSTQINLGSNIHHSADRENVSVSDDIKLLKSPLFWNLFFWIVLPLLVSIVAIMIIAGVQILTTFPQWIKEANSTSFDLEKENLQSSATLIVKHIEHVFDEPLLDLHMISRLSGWLLFGAVNRSGSFTDIEMEFVEECKYYENIQECPFEMNNTRSPCFCEWNDPWGRLCDIEDGNNLTSTSDPRYVQRMWYMNQIHAGNESFPVVDYSPESTSWYTNSNRMQGSDKGSNAEGYSTAYDRLRVSSALSAIIIPIYNYGSSVRGEGSTNTAMSGYISFEAEGEYYGYDGCNYDVAGYSQFQSSEENSAYLVRPDLCPLGKFGYDPRCRSWYAEAKERALDHNASVYITPPYQFANTDEIGNTAVSSLIDPKSGEFVGNNLIDFSTTDIAKIASKISAKYYAVVIPNAKDGQNLVASSHFSSKTTPKPITDVIMQFDPANSSFVRDFNKVMLDMGSEGKEATCDLYRTNRRGEVEQFCCVHEPVYYREVRPVQSDDFGRGTEVSTKFLYSVVLFEPTKDLSTEYTTRSHVITRALQNTAILYILMTALITFICIIVTAMISSSITRPMIQLLQTVKQVNAGRIEDDMPPLTGGSREVHRVHTSFAKLYKVVRLSNSAFFLGDLKLAHHTAQDALQLFQKIGDSKAIAIANNNMGNLLLAWMVECRHHGSCLTVDDDENGSFCCMVAAIKHYDKAVQSGKKDFDNASGDAEKCQYAQQLADRHFNRAMCLLYTADDPCASSNAKETALDDLFLTRQYDQGVKEYMLHSKTLFKHSDVIFERYLRRLNGLAVLIDIDPDVWNVWDIYDLADQADLMLQAAWNKDDAPIFHNVKQVGRLQELESAVTGVELSAGKGNDALLLATRMLVEDEFILDSAFIETADCLLQYLRNSDTGRTDEDDDHGSDDSNDSFDAGAAPPRDAPRKGWSETSTAMLRQELKRMRKPGMQRALDTIGRTFVLCIELQGHWNGRRSFLADLRNACTSFYEENCRSDDSMGMVTFAPSSGDLRRLSPSRRSQNEDSQRAEIEAATTGVACSRFVPALEGAIEMALSAEASTSCDVCLLYVSDGGAYERGAYARLRKTLEQRRGKGGRRGRHPPISPCIDLVVLGLGADPSSGFAENCKGLALATHSRTSFYLDVDVDVREGASQAPSDSEALAEAFREAGAAIHAGTSFAGIRLQRALTMQKF</sequence>
<reference evidence="3 4" key="1">
    <citation type="submission" date="2019-01" db="EMBL/GenBank/DDBJ databases">
        <authorList>
            <person name="Ferrante I. M."/>
        </authorList>
    </citation>
    <scope>NUCLEOTIDE SEQUENCE [LARGE SCALE GENOMIC DNA]</scope>
    <source>
        <strain evidence="3 4">B856</strain>
    </source>
</reference>
<protein>
    <submittedName>
        <fullName evidence="3">Uncharacterized protein</fullName>
    </submittedName>
</protein>
<dbReference type="Gene3D" id="3.30.450.20">
    <property type="entry name" value="PAS domain"/>
    <property type="match status" value="1"/>
</dbReference>
<feature type="compositionally biased region" description="Acidic residues" evidence="1">
    <location>
        <begin position="1640"/>
        <end position="1652"/>
    </location>
</feature>
<keyword evidence="2" id="KW-0472">Membrane</keyword>
<name>A0A448ZDX4_9STRA</name>
<dbReference type="Gene3D" id="6.10.340.10">
    <property type="match status" value="1"/>
</dbReference>
<organism evidence="3 4">
    <name type="scientific">Pseudo-nitzschia multistriata</name>
    <dbReference type="NCBI Taxonomy" id="183589"/>
    <lineage>
        <taxon>Eukaryota</taxon>
        <taxon>Sar</taxon>
        <taxon>Stramenopiles</taxon>
        <taxon>Ochrophyta</taxon>
        <taxon>Bacillariophyta</taxon>
        <taxon>Bacillariophyceae</taxon>
        <taxon>Bacillariophycidae</taxon>
        <taxon>Bacillariales</taxon>
        <taxon>Bacillariaceae</taxon>
        <taxon>Pseudo-nitzschia</taxon>
    </lineage>
</organism>
<keyword evidence="2" id="KW-0812">Transmembrane</keyword>
<evidence type="ECO:0000256" key="2">
    <source>
        <dbReference type="SAM" id="Phobius"/>
    </source>
</evidence>